<dbReference type="PROSITE" id="PS50893">
    <property type="entry name" value="ABC_TRANSPORTER_2"/>
    <property type="match status" value="1"/>
</dbReference>
<dbReference type="PANTHER" id="PTHR24220:SF689">
    <property type="entry name" value="LIPOPROTEIN-RELEASING SYSTEM ATP-BINDING PROTEIN LOLD"/>
    <property type="match status" value="1"/>
</dbReference>
<evidence type="ECO:0000259" key="8">
    <source>
        <dbReference type="PROSITE" id="PS50893"/>
    </source>
</evidence>
<dbReference type="GO" id="GO:0005886">
    <property type="term" value="C:plasma membrane"/>
    <property type="evidence" value="ECO:0007669"/>
    <property type="project" value="TreeGrafter"/>
</dbReference>
<dbReference type="InterPro" id="IPR015854">
    <property type="entry name" value="ABC_transpr_LolD-like"/>
</dbReference>
<accession>A0A9X7YNX8</accession>
<protein>
    <submittedName>
        <fullName evidence="9">ATP-binding cassette domain-containing protein</fullName>
    </submittedName>
</protein>
<reference evidence="9 10" key="1">
    <citation type="submission" date="2019-11" db="EMBL/GenBank/DDBJ databases">
        <title>Venatorbacter sp. nov. a predator of Campylobacter and other Gram-negative bacteria.</title>
        <authorList>
            <person name="Saeedi A."/>
            <person name="Cummings N.J."/>
            <person name="Connerton I.F."/>
            <person name="Connerton P.L."/>
        </authorList>
    </citation>
    <scope>NUCLEOTIDE SEQUENCE [LARGE SCALE GENOMIC DNA]</scope>
    <source>
        <strain evidence="9">XL5</strain>
    </source>
</reference>
<evidence type="ECO:0000256" key="1">
    <source>
        <dbReference type="ARBA" id="ARBA00005417"/>
    </source>
</evidence>
<dbReference type="GO" id="GO:0089705">
    <property type="term" value="P:protein localization to outer membrane"/>
    <property type="evidence" value="ECO:0007669"/>
    <property type="project" value="TreeGrafter"/>
</dbReference>
<keyword evidence="4" id="KW-0547">Nucleotide-binding</keyword>
<evidence type="ECO:0000256" key="6">
    <source>
        <dbReference type="ARBA" id="ARBA00022967"/>
    </source>
</evidence>
<keyword evidence="2" id="KW-0813">Transport</keyword>
<dbReference type="InterPro" id="IPR027417">
    <property type="entry name" value="P-loop_NTPase"/>
</dbReference>
<dbReference type="GO" id="GO:0016887">
    <property type="term" value="F:ATP hydrolysis activity"/>
    <property type="evidence" value="ECO:0007669"/>
    <property type="project" value="InterPro"/>
</dbReference>
<dbReference type="Gene3D" id="3.40.50.300">
    <property type="entry name" value="P-loop containing nucleotide triphosphate hydrolases"/>
    <property type="match status" value="1"/>
</dbReference>
<dbReference type="KEGG" id="vcw:GJQ55_06100"/>
<dbReference type="GO" id="GO:0044874">
    <property type="term" value="P:lipoprotein localization to outer membrane"/>
    <property type="evidence" value="ECO:0007669"/>
    <property type="project" value="TreeGrafter"/>
</dbReference>
<organism evidence="9 10">
    <name type="scientific">Venatoribacter cucullus</name>
    <dbReference type="NCBI Taxonomy" id="2661630"/>
    <lineage>
        <taxon>Bacteria</taxon>
        <taxon>Pseudomonadati</taxon>
        <taxon>Pseudomonadota</taxon>
        <taxon>Gammaproteobacteria</taxon>
        <taxon>Oceanospirillales</taxon>
        <taxon>Oceanospirillaceae</taxon>
        <taxon>Venatoribacter</taxon>
    </lineage>
</organism>
<keyword evidence="3" id="KW-1003">Cell membrane</keyword>
<dbReference type="RefSeq" id="WP_228346632.1">
    <property type="nucleotide sequence ID" value="NZ_CP046056.1"/>
</dbReference>
<keyword evidence="5 9" id="KW-0067">ATP-binding</keyword>
<evidence type="ECO:0000256" key="2">
    <source>
        <dbReference type="ARBA" id="ARBA00022448"/>
    </source>
</evidence>
<evidence type="ECO:0000256" key="4">
    <source>
        <dbReference type="ARBA" id="ARBA00022741"/>
    </source>
</evidence>
<name>A0A9X7YNX8_9GAMM</name>
<keyword evidence="10" id="KW-1185">Reference proteome</keyword>
<dbReference type="EMBL" id="CP046056">
    <property type="protein sequence ID" value="QQD24076.1"/>
    <property type="molecule type" value="Genomic_DNA"/>
</dbReference>
<feature type="domain" description="ABC transporter" evidence="8">
    <location>
        <begin position="6"/>
        <end position="227"/>
    </location>
</feature>
<evidence type="ECO:0000313" key="10">
    <source>
        <dbReference type="Proteomes" id="UP000596074"/>
    </source>
</evidence>
<dbReference type="GO" id="GO:0022857">
    <property type="term" value="F:transmembrane transporter activity"/>
    <property type="evidence" value="ECO:0007669"/>
    <property type="project" value="TreeGrafter"/>
</dbReference>
<dbReference type="CDD" id="cd03255">
    <property type="entry name" value="ABC_MJ0796_LolCDE_FtsE"/>
    <property type="match status" value="1"/>
</dbReference>
<dbReference type="FunFam" id="3.40.50.300:FF:000230">
    <property type="entry name" value="Lipoprotein-releasing system ATP-binding protein LolD"/>
    <property type="match status" value="1"/>
</dbReference>
<evidence type="ECO:0000256" key="7">
    <source>
        <dbReference type="ARBA" id="ARBA00023136"/>
    </source>
</evidence>
<keyword evidence="7" id="KW-0472">Membrane</keyword>
<dbReference type="AlphaFoldDB" id="A0A9X7YNX8"/>
<comment type="similarity">
    <text evidence="1">Belongs to the ABC transporter superfamily.</text>
</comment>
<dbReference type="PANTHER" id="PTHR24220">
    <property type="entry name" value="IMPORT ATP-BINDING PROTEIN"/>
    <property type="match status" value="1"/>
</dbReference>
<dbReference type="InterPro" id="IPR017911">
    <property type="entry name" value="MacB-like_ATP-bd"/>
</dbReference>
<dbReference type="SMART" id="SM00382">
    <property type="entry name" value="AAA"/>
    <property type="match status" value="1"/>
</dbReference>
<proteinExistence type="inferred from homology"/>
<dbReference type="SUPFAM" id="SSF52540">
    <property type="entry name" value="P-loop containing nucleoside triphosphate hydrolases"/>
    <property type="match status" value="1"/>
</dbReference>
<gene>
    <name evidence="9" type="ORF">GJQ55_06100</name>
</gene>
<dbReference type="GO" id="GO:0005524">
    <property type="term" value="F:ATP binding"/>
    <property type="evidence" value="ECO:0007669"/>
    <property type="project" value="UniProtKB-KW"/>
</dbReference>
<dbReference type="Proteomes" id="UP000596074">
    <property type="component" value="Chromosome"/>
</dbReference>
<dbReference type="InterPro" id="IPR003439">
    <property type="entry name" value="ABC_transporter-like_ATP-bd"/>
</dbReference>
<evidence type="ECO:0000256" key="3">
    <source>
        <dbReference type="ARBA" id="ARBA00022475"/>
    </source>
</evidence>
<keyword evidence="6" id="KW-1278">Translocase</keyword>
<evidence type="ECO:0000256" key="5">
    <source>
        <dbReference type="ARBA" id="ARBA00022840"/>
    </source>
</evidence>
<dbReference type="Pfam" id="PF00005">
    <property type="entry name" value="ABC_tran"/>
    <property type="match status" value="1"/>
</dbReference>
<sequence>MSNWVLQAQGLRKTYVSGPQQVTVWQDIDLQVAAGETLAIVGASGSGKTTLLNALGGLDSVDAGQVLINGQDIHRLPENARTRLRNQQIGFVYQFHHLLPEFSALENVMLPQLLAGVAPKAAAQRATECLQQLGLGHRLEHKPAELSGGERQRTAIARALVNRPRLVLLDEPTGNLDEQTAHQVEEAMLELTRQGETAFIMVTHDRELAGRMNRCLQLRDQSLRPLL</sequence>
<evidence type="ECO:0000313" key="9">
    <source>
        <dbReference type="EMBL" id="QQD24076.1"/>
    </source>
</evidence>
<dbReference type="InterPro" id="IPR003593">
    <property type="entry name" value="AAA+_ATPase"/>
</dbReference>